<feature type="compositionally biased region" description="Basic and acidic residues" evidence="1">
    <location>
        <begin position="23"/>
        <end position="33"/>
    </location>
</feature>
<evidence type="ECO:0000313" key="2">
    <source>
        <dbReference type="EMBL" id="ALL64724.1"/>
    </source>
</evidence>
<proteinExistence type="predicted"/>
<name>A0A0P0R8W1_9BURK</name>
<feature type="region of interest" description="Disordered" evidence="1">
    <location>
        <begin position="1"/>
        <end position="33"/>
    </location>
</feature>
<dbReference type="KEGG" id="bcai:K788_00011740"/>
<accession>A0A0P0R8W1</accession>
<dbReference type="RefSeq" id="WP_036004267.1">
    <property type="nucleotide sequence ID" value="NZ_CP012746.1"/>
</dbReference>
<sequence length="73" mass="8064">MRGAKTTTQFVDRMPGPKASWSGHRERPAEQTDKVNANDLLRVDIIGRVLILSLFESAPSDARAILAQMADNQ</sequence>
<feature type="compositionally biased region" description="Polar residues" evidence="1">
    <location>
        <begin position="1"/>
        <end position="10"/>
    </location>
</feature>
<organism evidence="2 3">
    <name type="scientific">Paraburkholderia caribensis MBA4</name>
    <dbReference type="NCBI Taxonomy" id="1323664"/>
    <lineage>
        <taxon>Bacteria</taxon>
        <taxon>Pseudomonadati</taxon>
        <taxon>Pseudomonadota</taxon>
        <taxon>Betaproteobacteria</taxon>
        <taxon>Burkholderiales</taxon>
        <taxon>Burkholderiaceae</taxon>
        <taxon>Paraburkholderia</taxon>
    </lineage>
</organism>
<protein>
    <submittedName>
        <fullName evidence="2">Uncharacterized protein</fullName>
    </submittedName>
</protein>
<reference evidence="2 3" key="1">
    <citation type="journal article" date="2014" name="Genome Announc.">
        <title>Draft Genome Sequence of the Haloacid-Degrading Burkholderia caribensis Strain MBA4.</title>
        <authorList>
            <person name="Pan Y."/>
            <person name="Kong K.F."/>
            <person name="Tsang J.S."/>
        </authorList>
    </citation>
    <scope>NUCLEOTIDE SEQUENCE [LARGE SCALE GENOMIC DNA]</scope>
    <source>
        <strain evidence="2 3">MBA4</strain>
    </source>
</reference>
<dbReference type="Proteomes" id="UP000019146">
    <property type="component" value="Chromosome 1"/>
</dbReference>
<gene>
    <name evidence="2" type="ORF">K788_00011740</name>
</gene>
<evidence type="ECO:0000313" key="3">
    <source>
        <dbReference type="Proteomes" id="UP000019146"/>
    </source>
</evidence>
<dbReference type="GeneID" id="69968869"/>
<dbReference type="AlphaFoldDB" id="A0A0P0R8W1"/>
<evidence type="ECO:0000256" key="1">
    <source>
        <dbReference type="SAM" id="MobiDB-lite"/>
    </source>
</evidence>
<dbReference type="EMBL" id="CP012746">
    <property type="protein sequence ID" value="ALL64724.1"/>
    <property type="molecule type" value="Genomic_DNA"/>
</dbReference>